<evidence type="ECO:0000313" key="2">
    <source>
        <dbReference type="Proteomes" id="UP000474567"/>
    </source>
</evidence>
<dbReference type="EMBL" id="CADCST010000109">
    <property type="protein sequence ID" value="CAA9201112.1"/>
    <property type="molecule type" value="Genomic_DNA"/>
</dbReference>
<accession>A0ABM8KM92</accession>
<proteinExistence type="predicted"/>
<comment type="caution">
    <text evidence="1">The sequence shown here is derived from an EMBL/GenBank/DDBJ whole genome shotgun (WGS) entry which is preliminary data.</text>
</comment>
<sequence length="33" mass="3808">MHILSDEIHSAFIFGTVYEYPKTGLIITLKLEK</sequence>
<organism evidence="1 2">
    <name type="scientific">Flavobacterium collinsii</name>
    <dbReference type="NCBI Taxonomy" id="1114861"/>
    <lineage>
        <taxon>Bacteria</taxon>
        <taxon>Pseudomonadati</taxon>
        <taxon>Bacteroidota</taxon>
        <taxon>Flavobacteriia</taxon>
        <taxon>Flavobacteriales</taxon>
        <taxon>Flavobacteriaceae</taxon>
        <taxon>Flavobacterium</taxon>
    </lineage>
</organism>
<name>A0ABM8KM92_9FLAO</name>
<reference evidence="1 2" key="1">
    <citation type="submission" date="2020-02" db="EMBL/GenBank/DDBJ databases">
        <authorList>
            <person name="Criscuolo A."/>
        </authorList>
    </citation>
    <scope>NUCLEOTIDE SEQUENCE [LARGE SCALE GENOMIC DNA]</scope>
    <source>
        <strain evidence="1">CECT7796</strain>
    </source>
</reference>
<gene>
    <name evidence="1" type="ORF">FLACOL7796_03610</name>
</gene>
<keyword evidence="2" id="KW-1185">Reference proteome</keyword>
<dbReference type="Proteomes" id="UP000474567">
    <property type="component" value="Unassembled WGS sequence"/>
</dbReference>
<protein>
    <submittedName>
        <fullName evidence="1">Uncharacterized protein</fullName>
    </submittedName>
</protein>
<evidence type="ECO:0000313" key="1">
    <source>
        <dbReference type="EMBL" id="CAA9201112.1"/>
    </source>
</evidence>